<dbReference type="Proteomes" id="UP000812961">
    <property type="component" value="Unassembled WGS sequence"/>
</dbReference>
<keyword evidence="2" id="KW-1185">Reference proteome</keyword>
<proteinExistence type="predicted"/>
<name>A0ABS7GGV7_9BACT</name>
<evidence type="ECO:0000313" key="1">
    <source>
        <dbReference type="EMBL" id="MBW8686009.1"/>
    </source>
</evidence>
<accession>A0ABS7GGV7</accession>
<dbReference type="RefSeq" id="WP_220251333.1">
    <property type="nucleotide sequence ID" value="NZ_JAICCF010000003.1"/>
</dbReference>
<comment type="caution">
    <text evidence="1">The sequence shown here is derived from an EMBL/GenBank/DDBJ whole genome shotgun (WGS) entry which is preliminary data.</text>
</comment>
<dbReference type="SUPFAM" id="SSF53756">
    <property type="entry name" value="UDP-Glycosyltransferase/glycogen phosphorylase"/>
    <property type="match status" value="1"/>
</dbReference>
<dbReference type="EMBL" id="JAICCF010000003">
    <property type="protein sequence ID" value="MBW8686009.1"/>
    <property type="molecule type" value="Genomic_DNA"/>
</dbReference>
<protein>
    <recommendedName>
        <fullName evidence="3">ADP-heptose:LPS heptosyltransferase</fullName>
    </recommendedName>
</protein>
<evidence type="ECO:0008006" key="3">
    <source>
        <dbReference type="Google" id="ProtNLM"/>
    </source>
</evidence>
<gene>
    <name evidence="1" type="ORF">K1Y79_16840</name>
</gene>
<reference evidence="1 2" key="1">
    <citation type="submission" date="2021-08" db="EMBL/GenBank/DDBJ databases">
        <title>The genome sequence of Chitinophaga sp. B61.</title>
        <authorList>
            <person name="Zhang X."/>
        </authorList>
    </citation>
    <scope>NUCLEOTIDE SEQUENCE [LARGE SCALE GENOMIC DNA]</scope>
    <source>
        <strain evidence="1 2">B61</strain>
    </source>
</reference>
<evidence type="ECO:0000313" key="2">
    <source>
        <dbReference type="Proteomes" id="UP000812961"/>
    </source>
</evidence>
<dbReference type="Gene3D" id="3.40.50.2000">
    <property type="entry name" value="Glycogen Phosphorylase B"/>
    <property type="match status" value="1"/>
</dbReference>
<sequence>MLLENILILADYPDLIKHQKIHAPLVRQLYTTLFLLDHFTAGQPAVIQLNDRSKMDYRQLWNPQSPPSTFINRFLSHLPWDDIDFSAYSLIICHFDYEQILQRYLNNRYQGQYPQDKIYSLVNPAYKPAAPIYKSIITLFHPKGKWEVPDTLKNSTLHSFKQSLTTAWKGHTRKEQEQSFHALLLKIIAANKRYTPPGYRKILVLDDYKRSFFIGDSTVWVRFMKRVLRNCGAYEEVKINCYNYGIAPRLRELYGNTFGENVTISCLPWEQLNFSDYDLILVEGDLMLPFLLHISPLYDAALLQTAIYTLTPLKEDDFEDSYGWDFLTQHPATAPRSLNEDKEIYITDAALTTADQWLEKHGITSEDYLVILQNGSTEDKKVLLFSEFIAVLQGLLLNPRVKVLIFDGAEHKQENNIQPLLTVAQKERVLFAAGLGLTMDMCLIASPYTRLAIGPCTGIFHLANGAVTYLVNNGLRDRSQIPYMLVYTGKQAHDEGYLPRNWWNNSFVNCAVIIRQDDQLLLVPLEESPADTDTFQNIAGEVHAITAAMLMAYLPSLPTL</sequence>
<organism evidence="1 2">
    <name type="scientific">Chitinophaga rhizophila</name>
    <dbReference type="NCBI Taxonomy" id="2866212"/>
    <lineage>
        <taxon>Bacteria</taxon>
        <taxon>Pseudomonadati</taxon>
        <taxon>Bacteroidota</taxon>
        <taxon>Chitinophagia</taxon>
        <taxon>Chitinophagales</taxon>
        <taxon>Chitinophagaceae</taxon>
        <taxon>Chitinophaga</taxon>
    </lineage>
</organism>